<dbReference type="EMBL" id="BMMU01000009">
    <property type="protein sequence ID" value="GGJ34365.1"/>
    <property type="molecule type" value="Genomic_DNA"/>
</dbReference>
<protein>
    <recommendedName>
        <fullName evidence="3">Apea-like HEPN domain-containing protein</fullName>
    </recommendedName>
</protein>
<dbReference type="Proteomes" id="UP000625682">
    <property type="component" value="Unassembled WGS sequence"/>
</dbReference>
<keyword evidence="2" id="KW-1185">Reference proteome</keyword>
<evidence type="ECO:0000313" key="1">
    <source>
        <dbReference type="EMBL" id="GGJ34365.1"/>
    </source>
</evidence>
<evidence type="ECO:0008006" key="3">
    <source>
        <dbReference type="Google" id="ProtNLM"/>
    </source>
</evidence>
<dbReference type="AlphaFoldDB" id="A0A917NVW9"/>
<gene>
    <name evidence="1" type="ORF">GCM10012282_33890</name>
</gene>
<evidence type="ECO:0000313" key="2">
    <source>
        <dbReference type="Proteomes" id="UP000625682"/>
    </source>
</evidence>
<reference evidence="1" key="1">
    <citation type="journal article" date="2014" name="Int. J. Syst. Evol. Microbiol.">
        <title>Complete genome sequence of Corynebacterium casei LMG S-19264T (=DSM 44701T), isolated from a smear-ripened cheese.</title>
        <authorList>
            <consortium name="US DOE Joint Genome Institute (JGI-PGF)"/>
            <person name="Walter F."/>
            <person name="Albersmeier A."/>
            <person name="Kalinowski J."/>
            <person name="Ruckert C."/>
        </authorList>
    </citation>
    <scope>NUCLEOTIDE SEQUENCE</scope>
    <source>
        <strain evidence="1">CGMCC 4.7272</strain>
    </source>
</reference>
<reference evidence="1" key="2">
    <citation type="submission" date="2020-09" db="EMBL/GenBank/DDBJ databases">
        <authorList>
            <person name="Sun Q."/>
            <person name="Zhou Y."/>
        </authorList>
    </citation>
    <scope>NUCLEOTIDE SEQUENCE</scope>
    <source>
        <strain evidence="1">CGMCC 4.7272</strain>
    </source>
</reference>
<proteinExistence type="predicted"/>
<comment type="caution">
    <text evidence="1">The sequence shown here is derived from an EMBL/GenBank/DDBJ whole genome shotgun (WGS) entry which is preliminary data.</text>
</comment>
<sequence length="463" mass="51678">MTAKTTDDLTARLKRLFMAAAEDLAAAVKRGGHTLAVTTRQSFVVREDNPENYKTESRVVARNVLDYRVPPEYGRDDAVLSDELAAEALDIAGVFAALPEAHLPFFAPFSRDILIPRRETPLPAYHEDPADWVRGNLLLPSMYAHLESLASLGAVSDQHAERFADEVLTFAAAPGMTYRTVVPLAGIRLESGKKELRLLDGVKLRHLTADEEANLAQAHLRDVFSPFSLPLYALELDCVTGRLDSNPDVRPLMEPWLNAFELLGHQITGKHATTRSFPEWVGIGTGHLPLNIRRITRQWSVVTEVDAVELVRIVREFKKYDLKEKKTATHALALHRYHLGMAKESDVESLLDFVISLEAILLPRDGQVGHSDLSYRFRVHGAHYLASTADERHDVYKRMGDLYGLRSTLVHGGKYPDDAKIREARGDAESFARKALNRALREGFPGAHTFLGLVLGERTPTDQ</sequence>
<accession>A0A917NVW9</accession>
<name>A0A917NVW9_9ACTN</name>
<dbReference type="RefSeq" id="WP_189148167.1">
    <property type="nucleotide sequence ID" value="NZ_BAABER010000020.1"/>
</dbReference>
<organism evidence="1 2">
    <name type="scientific">Streptomyces lacrimifluminis</name>
    <dbReference type="NCBI Taxonomy" id="1500077"/>
    <lineage>
        <taxon>Bacteria</taxon>
        <taxon>Bacillati</taxon>
        <taxon>Actinomycetota</taxon>
        <taxon>Actinomycetes</taxon>
        <taxon>Kitasatosporales</taxon>
        <taxon>Streptomycetaceae</taxon>
        <taxon>Streptomyces</taxon>
    </lineage>
</organism>